<protein>
    <recommendedName>
        <fullName evidence="5">Aminopeptidase N</fullName>
        <ecNumber evidence="4">3.4.11.2</ecNumber>
    </recommendedName>
    <alternativeName>
        <fullName evidence="12">Alanine aminopeptidase</fullName>
    </alternativeName>
    <alternativeName>
        <fullName evidence="13">Lysyl aminopeptidase</fullName>
    </alternativeName>
</protein>
<dbReference type="GO" id="GO:0043171">
    <property type="term" value="P:peptide catabolic process"/>
    <property type="evidence" value="ECO:0007669"/>
    <property type="project" value="TreeGrafter"/>
</dbReference>
<evidence type="ECO:0000256" key="6">
    <source>
        <dbReference type="ARBA" id="ARBA00022438"/>
    </source>
</evidence>
<evidence type="ECO:0000256" key="3">
    <source>
        <dbReference type="ARBA" id="ARBA00010136"/>
    </source>
</evidence>
<keyword evidence="9" id="KW-0378">Hydrolase</keyword>
<evidence type="ECO:0000256" key="8">
    <source>
        <dbReference type="ARBA" id="ARBA00022723"/>
    </source>
</evidence>
<reference evidence="17 18" key="1">
    <citation type="submission" date="2018-11" db="EMBL/GenBank/DDBJ databases">
        <authorList>
            <person name="Da X."/>
        </authorList>
    </citation>
    <scope>NUCLEOTIDE SEQUENCE [LARGE SCALE GENOMIC DNA]</scope>
    <source>
        <strain evidence="17 18">S14-144</strain>
    </source>
</reference>
<dbReference type="Gene3D" id="2.60.40.1730">
    <property type="entry name" value="tricorn interacting facor f3 domain"/>
    <property type="match status" value="1"/>
</dbReference>
<dbReference type="EMBL" id="CP034170">
    <property type="protein sequence ID" value="AZI58244.1"/>
    <property type="molecule type" value="Genomic_DNA"/>
</dbReference>
<dbReference type="OrthoDB" id="100605at2"/>
<name>A0A3G8ZUS4_9ACTN</name>
<evidence type="ECO:0000256" key="1">
    <source>
        <dbReference type="ARBA" id="ARBA00000098"/>
    </source>
</evidence>
<feature type="region of interest" description="Disordered" evidence="14">
    <location>
        <begin position="1"/>
        <end position="22"/>
    </location>
</feature>
<keyword evidence="7" id="KW-0645">Protease</keyword>
<gene>
    <name evidence="17" type="ORF">EH165_08950</name>
</gene>
<evidence type="ECO:0000256" key="2">
    <source>
        <dbReference type="ARBA" id="ARBA00001947"/>
    </source>
</evidence>
<feature type="domain" description="Aminopeptidase N-like N-terminal" evidence="16">
    <location>
        <begin position="130"/>
        <end position="309"/>
    </location>
</feature>
<reference evidence="17 18" key="2">
    <citation type="submission" date="2018-12" db="EMBL/GenBank/DDBJ databases">
        <title>Nakamurella antarcticus sp. nov., isolated from Antarctica South Shetland Islands soil.</title>
        <authorList>
            <person name="Peng F."/>
        </authorList>
    </citation>
    <scope>NUCLEOTIDE SEQUENCE [LARGE SCALE GENOMIC DNA]</scope>
    <source>
        <strain evidence="17 18">S14-144</strain>
    </source>
</reference>
<keyword evidence="11" id="KW-0482">Metalloprotease</keyword>
<evidence type="ECO:0000313" key="17">
    <source>
        <dbReference type="EMBL" id="AZI58244.1"/>
    </source>
</evidence>
<dbReference type="PRINTS" id="PR00756">
    <property type="entry name" value="ALADIPTASE"/>
</dbReference>
<dbReference type="InterPro" id="IPR042097">
    <property type="entry name" value="Aminopeptidase_N-like_N_sf"/>
</dbReference>
<evidence type="ECO:0000256" key="5">
    <source>
        <dbReference type="ARBA" id="ARBA00015611"/>
    </source>
</evidence>
<dbReference type="InterPro" id="IPR014782">
    <property type="entry name" value="Peptidase_M1_dom"/>
</dbReference>
<comment type="catalytic activity">
    <reaction evidence="1">
        <text>Release of an N-terminal amino acid, Xaa-|-Yaa- from a peptide, amide or arylamide. Xaa is preferably Ala, but may be most amino acids including Pro (slow action). When a terminal hydrophobic residue is followed by a prolyl residue, the two may be released as an intact Xaa-Pro dipeptide.</text>
        <dbReference type="EC" id="3.4.11.2"/>
    </reaction>
</comment>
<dbReference type="Pfam" id="PF01433">
    <property type="entry name" value="Peptidase_M1"/>
    <property type="match status" value="1"/>
</dbReference>
<evidence type="ECO:0000256" key="11">
    <source>
        <dbReference type="ARBA" id="ARBA00023049"/>
    </source>
</evidence>
<evidence type="ECO:0000256" key="9">
    <source>
        <dbReference type="ARBA" id="ARBA00022801"/>
    </source>
</evidence>
<dbReference type="SUPFAM" id="SSF55486">
    <property type="entry name" value="Metalloproteases ('zincins'), catalytic domain"/>
    <property type="match status" value="1"/>
</dbReference>
<evidence type="ECO:0000313" key="18">
    <source>
        <dbReference type="Proteomes" id="UP000268084"/>
    </source>
</evidence>
<dbReference type="EC" id="3.4.11.2" evidence="4"/>
<dbReference type="InterPro" id="IPR045357">
    <property type="entry name" value="Aminopeptidase_N-like_N"/>
</dbReference>
<dbReference type="GO" id="GO:0016285">
    <property type="term" value="F:alanyl aminopeptidase activity"/>
    <property type="evidence" value="ECO:0007669"/>
    <property type="project" value="UniProtKB-EC"/>
</dbReference>
<dbReference type="PANTHER" id="PTHR11533">
    <property type="entry name" value="PROTEASE M1 ZINC METALLOPROTEASE"/>
    <property type="match status" value="1"/>
</dbReference>
<feature type="region of interest" description="Disordered" evidence="14">
    <location>
        <begin position="60"/>
        <end position="115"/>
    </location>
</feature>
<dbReference type="Proteomes" id="UP000268084">
    <property type="component" value="Chromosome"/>
</dbReference>
<dbReference type="InterPro" id="IPR027268">
    <property type="entry name" value="Peptidase_M4/M1_CTD_sf"/>
</dbReference>
<dbReference type="GO" id="GO:0006508">
    <property type="term" value="P:proteolysis"/>
    <property type="evidence" value="ECO:0007669"/>
    <property type="project" value="UniProtKB-KW"/>
</dbReference>
<proteinExistence type="inferred from homology"/>
<dbReference type="InterPro" id="IPR001930">
    <property type="entry name" value="Peptidase_M1"/>
</dbReference>
<evidence type="ECO:0000256" key="13">
    <source>
        <dbReference type="ARBA" id="ARBA00031533"/>
    </source>
</evidence>
<dbReference type="GO" id="GO:0070006">
    <property type="term" value="F:metalloaminopeptidase activity"/>
    <property type="evidence" value="ECO:0007669"/>
    <property type="project" value="TreeGrafter"/>
</dbReference>
<dbReference type="Pfam" id="PF17900">
    <property type="entry name" value="Peptidase_M1_N"/>
    <property type="match status" value="1"/>
</dbReference>
<keyword evidence="10" id="KW-0862">Zinc</keyword>
<dbReference type="GO" id="GO:0005615">
    <property type="term" value="C:extracellular space"/>
    <property type="evidence" value="ECO:0007669"/>
    <property type="project" value="TreeGrafter"/>
</dbReference>
<dbReference type="GO" id="GO:0016020">
    <property type="term" value="C:membrane"/>
    <property type="evidence" value="ECO:0007669"/>
    <property type="project" value="TreeGrafter"/>
</dbReference>
<accession>A0A3G8ZUS4</accession>
<dbReference type="SUPFAM" id="SSF63737">
    <property type="entry name" value="Leukotriene A4 hydrolase N-terminal domain"/>
    <property type="match status" value="1"/>
</dbReference>
<sequence length="554" mass="57960">MPSSHLRRPLSEGALQAPRGRSGTVKALVLACTLVLTSVTACTTATSGYGVAEQPGTASNFSVNPPSPPVAGAPSTSAPESGAPADSAPAVTAPSGVATNNAPPDGAVGSLSGGDPYYPNSGNGGYDVASYDVAVVYTPETGELLGTVGITATVNQGVRLGRMGFDLQNTMTVSQVAINGKNASFSQANSKLIITPASGLDEGASFVAVITYSGVPGPIGGGTAGLGDGGWYTLASGGAVAIGEPYSASAWFPANEIPYDEATFRVTATVPEKWKVISNGLPTQDSLPPTPAGSAVFQWTETAAMSTYLTTLYIDTFTTTQGVTASGIPIINAYATSATSSQALGDKTASYVSFLESIYGPYPFDSVGGIFIGENIGFALETQTRPVYPQWVDEATVVHELAHQWFGDAVTLTNWSDVCLNECFASYSQWQWQEAQGYENLDKLYLQQVATAKSQPSFWELPLVDMGSGNEFGDVYTRGPLALHALRAEMGAEAFSTLLKDWVKAYSGKTASWTDFEAMANKLAGRDLSAFLKAWFRDTGVPADQYLYPGNLKP</sequence>
<evidence type="ECO:0000256" key="12">
    <source>
        <dbReference type="ARBA" id="ARBA00029811"/>
    </source>
</evidence>
<dbReference type="GO" id="GO:0042277">
    <property type="term" value="F:peptide binding"/>
    <property type="evidence" value="ECO:0007669"/>
    <property type="project" value="TreeGrafter"/>
</dbReference>
<keyword evidence="6" id="KW-0031">Aminopeptidase</keyword>
<dbReference type="GO" id="GO:0008270">
    <property type="term" value="F:zinc ion binding"/>
    <property type="evidence" value="ECO:0007669"/>
    <property type="project" value="InterPro"/>
</dbReference>
<dbReference type="GO" id="GO:0005737">
    <property type="term" value="C:cytoplasm"/>
    <property type="evidence" value="ECO:0007669"/>
    <property type="project" value="TreeGrafter"/>
</dbReference>
<evidence type="ECO:0000259" key="15">
    <source>
        <dbReference type="Pfam" id="PF01433"/>
    </source>
</evidence>
<evidence type="ECO:0000256" key="14">
    <source>
        <dbReference type="SAM" id="MobiDB-lite"/>
    </source>
</evidence>
<dbReference type="PANTHER" id="PTHR11533:SF174">
    <property type="entry name" value="PUROMYCIN-SENSITIVE AMINOPEPTIDASE-RELATED"/>
    <property type="match status" value="1"/>
</dbReference>
<dbReference type="KEGG" id="nak:EH165_08950"/>
<dbReference type="Gene3D" id="1.10.390.10">
    <property type="entry name" value="Neutral Protease Domain 2"/>
    <property type="match status" value="1"/>
</dbReference>
<dbReference type="AlphaFoldDB" id="A0A3G8ZUS4"/>
<evidence type="ECO:0000256" key="4">
    <source>
        <dbReference type="ARBA" id="ARBA00012564"/>
    </source>
</evidence>
<organism evidence="17 18">
    <name type="scientific">Nakamurella antarctica</name>
    <dbReference type="NCBI Taxonomy" id="1902245"/>
    <lineage>
        <taxon>Bacteria</taxon>
        <taxon>Bacillati</taxon>
        <taxon>Actinomycetota</taxon>
        <taxon>Actinomycetes</taxon>
        <taxon>Nakamurellales</taxon>
        <taxon>Nakamurellaceae</taxon>
        <taxon>Nakamurella</taxon>
    </lineage>
</organism>
<evidence type="ECO:0000256" key="10">
    <source>
        <dbReference type="ARBA" id="ARBA00022833"/>
    </source>
</evidence>
<comment type="similarity">
    <text evidence="3">Belongs to the peptidase M1 family.</text>
</comment>
<dbReference type="InterPro" id="IPR050344">
    <property type="entry name" value="Peptidase_M1_aminopeptidases"/>
</dbReference>
<dbReference type="CDD" id="cd09603">
    <property type="entry name" value="M1_APN_like"/>
    <property type="match status" value="1"/>
</dbReference>
<evidence type="ECO:0000259" key="16">
    <source>
        <dbReference type="Pfam" id="PF17900"/>
    </source>
</evidence>
<feature type="domain" description="Peptidase M1 membrane alanine aminopeptidase" evidence="15">
    <location>
        <begin position="394"/>
        <end position="535"/>
    </location>
</feature>
<evidence type="ECO:0000256" key="7">
    <source>
        <dbReference type="ARBA" id="ARBA00022670"/>
    </source>
</evidence>
<keyword evidence="18" id="KW-1185">Reference proteome</keyword>
<comment type="cofactor">
    <cofactor evidence="2">
        <name>Zn(2+)</name>
        <dbReference type="ChEBI" id="CHEBI:29105"/>
    </cofactor>
</comment>
<keyword evidence="8" id="KW-0479">Metal-binding</keyword>